<evidence type="ECO:0000313" key="4">
    <source>
        <dbReference type="Proteomes" id="UP001595699"/>
    </source>
</evidence>
<dbReference type="GO" id="GO:0016491">
    <property type="term" value="F:oxidoreductase activity"/>
    <property type="evidence" value="ECO:0007669"/>
    <property type="project" value="UniProtKB-KW"/>
</dbReference>
<evidence type="ECO:0000256" key="2">
    <source>
        <dbReference type="ARBA" id="ARBA00023002"/>
    </source>
</evidence>
<dbReference type="InterPro" id="IPR036291">
    <property type="entry name" value="NAD(P)-bd_dom_sf"/>
</dbReference>
<dbReference type="PROSITE" id="PS00061">
    <property type="entry name" value="ADH_SHORT"/>
    <property type="match status" value="1"/>
</dbReference>
<accession>A0ABV7YMY2</accession>
<gene>
    <name evidence="3" type="ORF">ACFOUW_31355</name>
</gene>
<dbReference type="PANTHER" id="PTHR43639">
    <property type="entry name" value="OXIDOREDUCTASE, SHORT-CHAIN DEHYDROGENASE/REDUCTASE FAMILY (AFU_ORTHOLOGUE AFUA_5G02870)"/>
    <property type="match status" value="1"/>
</dbReference>
<dbReference type="InterPro" id="IPR002347">
    <property type="entry name" value="SDR_fam"/>
</dbReference>
<dbReference type="Proteomes" id="UP001595699">
    <property type="component" value="Unassembled WGS sequence"/>
</dbReference>
<dbReference type="RefSeq" id="WP_205121246.1">
    <property type="nucleotide sequence ID" value="NZ_JAFBCM010000001.1"/>
</dbReference>
<evidence type="ECO:0000313" key="3">
    <source>
        <dbReference type="EMBL" id="MFC3765369.1"/>
    </source>
</evidence>
<dbReference type="EMBL" id="JBHRZH010000037">
    <property type="protein sequence ID" value="MFC3765369.1"/>
    <property type="molecule type" value="Genomic_DNA"/>
</dbReference>
<sequence length="280" mass="29270">MAGRFAGSADPVVLITGASAGIGAACARVFAAEGYRVSACSNDPIGGSKLQDELSAQRPGSARFHECDVRVPTQIAETVGATIGEFGRIDVLINNVGVSCAAKTADEFTLDEIDDQIKTNLLSCILTTRATLPHLRRSKGSIVNIGSVAGLVGHDRVSIYSATKGAIASFSKAVAIDEVHSGVRVNTVLPGNIVTESRRRLESSLDDPTELHNVIESWQWMGRSGTPEEVAHTCFFLASAKASFITGTELVVSGGAEIGSGPKQRTTVVDGHVIVTPTPV</sequence>
<dbReference type="EC" id="1.1.1.-" evidence="3"/>
<protein>
    <submittedName>
        <fullName evidence="3">SDR family NAD(P)-dependent oxidoreductase</fullName>
        <ecNumber evidence="3">1.1.1.-</ecNumber>
    </submittedName>
</protein>
<dbReference type="SUPFAM" id="SSF51735">
    <property type="entry name" value="NAD(P)-binding Rossmann-fold domains"/>
    <property type="match status" value="1"/>
</dbReference>
<dbReference type="PANTHER" id="PTHR43639:SF1">
    <property type="entry name" value="SHORT-CHAIN DEHYDROGENASE_REDUCTASE FAMILY PROTEIN"/>
    <property type="match status" value="1"/>
</dbReference>
<dbReference type="PROSITE" id="PS51257">
    <property type="entry name" value="PROKAR_LIPOPROTEIN"/>
    <property type="match status" value="1"/>
</dbReference>
<dbReference type="PRINTS" id="PR00081">
    <property type="entry name" value="GDHRDH"/>
</dbReference>
<keyword evidence="4" id="KW-1185">Reference proteome</keyword>
<comment type="caution">
    <text evidence="3">The sequence shown here is derived from an EMBL/GenBank/DDBJ whole genome shotgun (WGS) entry which is preliminary data.</text>
</comment>
<dbReference type="PRINTS" id="PR00080">
    <property type="entry name" value="SDRFAMILY"/>
</dbReference>
<reference evidence="4" key="1">
    <citation type="journal article" date="2019" name="Int. J. Syst. Evol. Microbiol.">
        <title>The Global Catalogue of Microorganisms (GCM) 10K type strain sequencing project: providing services to taxonomists for standard genome sequencing and annotation.</title>
        <authorList>
            <consortium name="The Broad Institute Genomics Platform"/>
            <consortium name="The Broad Institute Genome Sequencing Center for Infectious Disease"/>
            <person name="Wu L."/>
            <person name="Ma J."/>
        </authorList>
    </citation>
    <scope>NUCLEOTIDE SEQUENCE [LARGE SCALE GENOMIC DNA]</scope>
    <source>
        <strain evidence="4">CGMCC 4.7241</strain>
    </source>
</reference>
<organism evidence="3 4">
    <name type="scientific">Tenggerimyces flavus</name>
    <dbReference type="NCBI Taxonomy" id="1708749"/>
    <lineage>
        <taxon>Bacteria</taxon>
        <taxon>Bacillati</taxon>
        <taxon>Actinomycetota</taxon>
        <taxon>Actinomycetes</taxon>
        <taxon>Propionibacteriales</taxon>
        <taxon>Nocardioidaceae</taxon>
        <taxon>Tenggerimyces</taxon>
    </lineage>
</organism>
<keyword evidence="2 3" id="KW-0560">Oxidoreductase</keyword>
<dbReference type="Gene3D" id="3.40.50.720">
    <property type="entry name" value="NAD(P)-binding Rossmann-like Domain"/>
    <property type="match status" value="1"/>
</dbReference>
<dbReference type="Pfam" id="PF13561">
    <property type="entry name" value="adh_short_C2"/>
    <property type="match status" value="1"/>
</dbReference>
<dbReference type="InterPro" id="IPR020904">
    <property type="entry name" value="Sc_DH/Rdtase_CS"/>
</dbReference>
<name>A0ABV7YMY2_9ACTN</name>
<evidence type="ECO:0000256" key="1">
    <source>
        <dbReference type="ARBA" id="ARBA00006484"/>
    </source>
</evidence>
<proteinExistence type="inferred from homology"/>
<comment type="similarity">
    <text evidence="1">Belongs to the short-chain dehydrogenases/reductases (SDR) family.</text>
</comment>